<proteinExistence type="predicted"/>
<evidence type="ECO:0000259" key="1">
    <source>
        <dbReference type="PROSITE" id="PS51340"/>
    </source>
</evidence>
<dbReference type="EMBL" id="JAMXFF010000041">
    <property type="protein sequence ID" value="MCT7969050.1"/>
    <property type="molecule type" value="Genomic_DNA"/>
</dbReference>
<evidence type="ECO:0000313" key="3">
    <source>
        <dbReference type="Proteomes" id="UP001525890"/>
    </source>
</evidence>
<dbReference type="InterPro" id="IPR005302">
    <property type="entry name" value="MoCF_Sase_C"/>
</dbReference>
<protein>
    <submittedName>
        <fullName evidence="2">MOSC domain-containing protein</fullName>
    </submittedName>
</protein>
<dbReference type="PANTHER" id="PTHR36930">
    <property type="entry name" value="METAL-SULFUR CLUSTER BIOSYNTHESIS PROTEINS YUAD-RELATED"/>
    <property type="match status" value="1"/>
</dbReference>
<comment type="caution">
    <text evidence="2">The sequence shown here is derived from an EMBL/GenBank/DDBJ whole genome shotgun (WGS) entry which is preliminary data.</text>
</comment>
<reference evidence="2 3" key="1">
    <citation type="journal article" date="2022" name="Front. Microbiol.">
        <title>High genomic differentiation and limited gene flow indicate recent cryptic speciation within the genus Laspinema (cyanobacteria).</title>
        <authorList>
            <person name="Stanojkovic A."/>
            <person name="Skoupy S."/>
            <person name="Skaloud P."/>
            <person name="Dvorak P."/>
        </authorList>
    </citation>
    <scope>NUCLEOTIDE SEQUENCE [LARGE SCALE GENOMIC DNA]</scope>
    <source>
        <strain evidence="2 3">D2a</strain>
    </source>
</reference>
<dbReference type="PANTHER" id="PTHR36930:SF1">
    <property type="entry name" value="MOSC DOMAIN-CONTAINING PROTEIN"/>
    <property type="match status" value="1"/>
</dbReference>
<dbReference type="InterPro" id="IPR052716">
    <property type="entry name" value="MOSC_domain"/>
</dbReference>
<sequence length="268" mass="29566">MKEAQVKQLFSYPIKGLSPHPIQGVTLEQDYGIRGDRAFALMFLDGSDPPPPTLVPWMNKGHFAVQNDWPKLAKLECFYNAQTDCLTVRHQGVTLLEAATETPAGRDRISAFFTGFLADAKPTPEARHPHYSPLQLVGSRTGETRYPDRAPVHISLMSQATLNELSEACEAPVDVRRFRPNILLEGIAPWEEFNGVGEEFYLGEAKIIITARIGRCANIEVDPDSGDRNLELLSVLKHRYGHLQTGVLAKIITSGSVKIGDFLTAVGS</sequence>
<accession>A0ABT2MWC2</accession>
<dbReference type="RefSeq" id="WP_368008524.1">
    <property type="nucleotide sequence ID" value="NZ_JAMXFF010000041.1"/>
</dbReference>
<evidence type="ECO:0000313" key="2">
    <source>
        <dbReference type="EMBL" id="MCT7969050.1"/>
    </source>
</evidence>
<dbReference type="InterPro" id="IPR011037">
    <property type="entry name" value="Pyrv_Knase-like_insert_dom_sf"/>
</dbReference>
<dbReference type="InterPro" id="IPR005303">
    <property type="entry name" value="MOCOS_middle"/>
</dbReference>
<dbReference type="PROSITE" id="PS51340">
    <property type="entry name" value="MOSC"/>
    <property type="match status" value="1"/>
</dbReference>
<organism evidence="2 3">
    <name type="scientific">Laspinema palackyanum D2a</name>
    <dbReference type="NCBI Taxonomy" id="2953684"/>
    <lineage>
        <taxon>Bacteria</taxon>
        <taxon>Bacillati</taxon>
        <taxon>Cyanobacteriota</taxon>
        <taxon>Cyanophyceae</taxon>
        <taxon>Oscillatoriophycideae</taxon>
        <taxon>Oscillatoriales</taxon>
        <taxon>Laspinemataceae</taxon>
        <taxon>Laspinema</taxon>
        <taxon>Laspinema palackyanum</taxon>
    </lineage>
</organism>
<dbReference type="SUPFAM" id="SSF50800">
    <property type="entry name" value="PK beta-barrel domain-like"/>
    <property type="match status" value="1"/>
</dbReference>
<gene>
    <name evidence="2" type="ORF">NG799_22310</name>
</gene>
<dbReference type="Pfam" id="PF03476">
    <property type="entry name" value="MOSC_N"/>
    <property type="match status" value="1"/>
</dbReference>
<dbReference type="Pfam" id="PF03473">
    <property type="entry name" value="MOSC"/>
    <property type="match status" value="1"/>
</dbReference>
<dbReference type="SUPFAM" id="SSF141673">
    <property type="entry name" value="MOSC N-terminal domain-like"/>
    <property type="match status" value="1"/>
</dbReference>
<dbReference type="Proteomes" id="UP001525890">
    <property type="component" value="Unassembled WGS sequence"/>
</dbReference>
<feature type="domain" description="MOSC" evidence="1">
    <location>
        <begin position="121"/>
        <end position="266"/>
    </location>
</feature>
<name>A0ABT2MWC2_9CYAN</name>
<keyword evidence="3" id="KW-1185">Reference proteome</keyword>
<dbReference type="Gene3D" id="2.40.33.20">
    <property type="entry name" value="PK beta-barrel domain-like"/>
    <property type="match status" value="1"/>
</dbReference>